<evidence type="ECO:0000256" key="10">
    <source>
        <dbReference type="ARBA" id="ARBA00023136"/>
    </source>
</evidence>
<keyword evidence="13" id="KW-1185">Reference proteome</keyword>
<protein>
    <recommendedName>
        <fullName evidence="11">Potassium-transporting ATPase KdpC subunit</fullName>
    </recommendedName>
    <alternativeName>
        <fullName evidence="11">ATP phosphohydrolase [potassium-transporting] C chain</fullName>
    </alternativeName>
    <alternativeName>
        <fullName evidence="11">Potassium-binding and translocating subunit C</fullName>
    </alternativeName>
    <alternativeName>
        <fullName evidence="11">Potassium-translocating ATPase C chain</fullName>
    </alternativeName>
</protein>
<keyword evidence="8 11" id="KW-1133">Transmembrane helix</keyword>
<dbReference type="GO" id="GO:0008556">
    <property type="term" value="F:P-type potassium transmembrane transporter activity"/>
    <property type="evidence" value="ECO:0007669"/>
    <property type="project" value="InterPro"/>
</dbReference>
<evidence type="ECO:0000256" key="11">
    <source>
        <dbReference type="HAMAP-Rule" id="MF_00276"/>
    </source>
</evidence>
<dbReference type="GO" id="GO:0005886">
    <property type="term" value="C:plasma membrane"/>
    <property type="evidence" value="ECO:0007669"/>
    <property type="project" value="UniProtKB-SubCell"/>
</dbReference>
<dbReference type="GO" id="GO:0005524">
    <property type="term" value="F:ATP binding"/>
    <property type="evidence" value="ECO:0007669"/>
    <property type="project" value="UniProtKB-UniRule"/>
</dbReference>
<dbReference type="PATRIC" id="fig|1544413.3.peg.1595"/>
<dbReference type="PIRSF" id="PIRSF001296">
    <property type="entry name" value="K_ATPase_KdpC"/>
    <property type="match status" value="1"/>
</dbReference>
<evidence type="ECO:0000256" key="5">
    <source>
        <dbReference type="ARBA" id="ARBA00022741"/>
    </source>
</evidence>
<evidence type="ECO:0000256" key="4">
    <source>
        <dbReference type="ARBA" id="ARBA00022692"/>
    </source>
</evidence>
<keyword evidence="7 11" id="KW-0630">Potassium</keyword>
<dbReference type="HAMAP" id="MF_00276">
    <property type="entry name" value="KdpC"/>
    <property type="match status" value="1"/>
</dbReference>
<comment type="subcellular location">
    <subcellularLocation>
        <location evidence="11">Cell membrane</location>
        <topology evidence="11">Single-pass membrane protein</topology>
    </subcellularLocation>
</comment>
<keyword evidence="10 11" id="KW-0472">Membrane</keyword>
<dbReference type="STRING" id="1544413.Clow_01594"/>
<evidence type="ECO:0000256" key="3">
    <source>
        <dbReference type="ARBA" id="ARBA00022538"/>
    </source>
</evidence>
<dbReference type="GO" id="GO:0016787">
    <property type="term" value="F:hydrolase activity"/>
    <property type="evidence" value="ECO:0007669"/>
    <property type="project" value="UniProtKB-KW"/>
</dbReference>
<name>A0A0Q0UJ36_9CORY</name>
<dbReference type="AlphaFoldDB" id="A0A0Q0UJ36"/>
<sequence length="199" mass="20879">MIPSRTVLRTARSALVTVGLFTVILGLCYPLTLVGIGMIALPHQAAGSPLYDASGQVRGSALLAQQPQQQQPQHAGWFYPRPSAGEGQASNMSPADPAYAALVEQRRVEVAEREQVAPQEVPAEAVAASGSGLDPHISRTYAEMQVPRVARNTGLAEGTLRRLIAQNQQPFALNGSADGPPVNVTTLNAAVAEAARHSG</sequence>
<comment type="caution">
    <text evidence="12">The sequence shown here is derived from an EMBL/GenBank/DDBJ whole genome shotgun (WGS) entry which is preliminary data.</text>
</comment>
<evidence type="ECO:0000256" key="6">
    <source>
        <dbReference type="ARBA" id="ARBA00022840"/>
    </source>
</evidence>
<gene>
    <name evidence="11 12" type="primary">kdpC</name>
    <name evidence="12" type="ORF">Clow_01594</name>
</gene>
<proteinExistence type="inferred from homology"/>
<evidence type="ECO:0000256" key="7">
    <source>
        <dbReference type="ARBA" id="ARBA00022958"/>
    </source>
</evidence>
<dbReference type="PANTHER" id="PTHR30042">
    <property type="entry name" value="POTASSIUM-TRANSPORTING ATPASE C CHAIN"/>
    <property type="match status" value="1"/>
</dbReference>
<comment type="similarity">
    <text evidence="11">Belongs to the KdpC family.</text>
</comment>
<keyword evidence="6 11" id="KW-0067">ATP-binding</keyword>
<keyword evidence="2 11" id="KW-1003">Cell membrane</keyword>
<dbReference type="InterPro" id="IPR003820">
    <property type="entry name" value="KdpC"/>
</dbReference>
<evidence type="ECO:0000256" key="9">
    <source>
        <dbReference type="ARBA" id="ARBA00023065"/>
    </source>
</evidence>
<evidence type="ECO:0000256" key="2">
    <source>
        <dbReference type="ARBA" id="ARBA00022475"/>
    </source>
</evidence>
<evidence type="ECO:0000256" key="8">
    <source>
        <dbReference type="ARBA" id="ARBA00022989"/>
    </source>
</evidence>
<dbReference type="EMBL" id="LKEV01000004">
    <property type="protein sequence ID" value="KQB86239.1"/>
    <property type="molecule type" value="Genomic_DNA"/>
</dbReference>
<dbReference type="Proteomes" id="UP000050488">
    <property type="component" value="Unassembled WGS sequence"/>
</dbReference>
<keyword evidence="12" id="KW-0378">Hydrolase</keyword>
<accession>A0A0Q0UJ36</accession>
<dbReference type="RefSeq" id="WP_055178199.1">
    <property type="nucleotide sequence ID" value="NZ_JAUSQY010000001.1"/>
</dbReference>
<dbReference type="Pfam" id="PF02669">
    <property type="entry name" value="KdpC"/>
    <property type="match status" value="1"/>
</dbReference>
<evidence type="ECO:0000256" key="1">
    <source>
        <dbReference type="ARBA" id="ARBA00022448"/>
    </source>
</evidence>
<evidence type="ECO:0000313" key="12">
    <source>
        <dbReference type="EMBL" id="KQB86239.1"/>
    </source>
</evidence>
<keyword evidence="5 11" id="KW-0547">Nucleotide-binding</keyword>
<comment type="function">
    <text evidence="11">Part of the high-affinity ATP-driven potassium transport (or Kdp) system, which catalyzes the hydrolysis of ATP coupled with the electrogenic transport of potassium into the cytoplasm. This subunit acts as a catalytic chaperone that increases the ATP-binding affinity of the ATP-hydrolyzing subunit KdpB by the formation of a transient KdpB/KdpC/ATP ternary complex.</text>
</comment>
<dbReference type="PANTHER" id="PTHR30042:SF2">
    <property type="entry name" value="POTASSIUM-TRANSPORTING ATPASE KDPC SUBUNIT"/>
    <property type="match status" value="1"/>
</dbReference>
<reference evidence="12 13" key="1">
    <citation type="submission" date="2015-10" db="EMBL/GenBank/DDBJ databases">
        <title>Corynebacteirum lowii and Corynebacterium oculi species nova, derived from human clinical disease and and emended description of Corynebacterium mastiditis.</title>
        <authorList>
            <person name="Bernard K."/>
            <person name="Pacheco A.L."/>
            <person name="Mcdougall C."/>
            <person name="Burtx T."/>
            <person name="Weibe D."/>
            <person name="Tyler S."/>
            <person name="Olson A.B."/>
            <person name="Cnockaert M."/>
            <person name="Eguchi H."/>
            <person name="Kuwahara T."/>
            <person name="Nakayama-Imaohji H."/>
            <person name="Boudewijins M."/>
            <person name="Van Hoecke F."/>
            <person name="Bernier A.-M."/>
            <person name="Vandamme P."/>
        </authorList>
    </citation>
    <scope>NUCLEOTIDE SEQUENCE [LARGE SCALE GENOMIC DNA]</scope>
    <source>
        <strain evidence="12 13">NML 130206</strain>
    </source>
</reference>
<evidence type="ECO:0000313" key="13">
    <source>
        <dbReference type="Proteomes" id="UP000050488"/>
    </source>
</evidence>
<comment type="subunit">
    <text evidence="11">The system is composed of three essential subunits: KdpA, KdpB and KdpC.</text>
</comment>
<keyword evidence="1 11" id="KW-0813">Transport</keyword>
<organism evidence="12 13">
    <name type="scientific">Corynebacterium lowii</name>
    <dbReference type="NCBI Taxonomy" id="1544413"/>
    <lineage>
        <taxon>Bacteria</taxon>
        <taxon>Bacillati</taxon>
        <taxon>Actinomycetota</taxon>
        <taxon>Actinomycetes</taxon>
        <taxon>Mycobacteriales</taxon>
        <taxon>Corynebacteriaceae</taxon>
        <taxon>Corynebacterium</taxon>
    </lineage>
</organism>
<keyword evidence="4 11" id="KW-0812">Transmembrane</keyword>
<keyword evidence="9 11" id="KW-0406">Ion transport</keyword>
<keyword evidence="3 11" id="KW-0633">Potassium transport</keyword>